<reference evidence="3" key="1">
    <citation type="submission" date="2021-01" db="EMBL/GenBank/DDBJ databases">
        <authorList>
            <person name="Corre E."/>
            <person name="Pelletier E."/>
            <person name="Niang G."/>
            <person name="Scheremetjew M."/>
            <person name="Finn R."/>
            <person name="Kale V."/>
            <person name="Holt S."/>
            <person name="Cochrane G."/>
            <person name="Meng A."/>
            <person name="Brown T."/>
            <person name="Cohen L."/>
        </authorList>
    </citation>
    <scope>NUCLEOTIDE SEQUENCE</scope>
    <source>
        <strain evidence="3">CCMP2877</strain>
    </source>
</reference>
<organism evidence="3">
    <name type="scientific">Phaeomonas parva</name>
    <dbReference type="NCBI Taxonomy" id="124430"/>
    <lineage>
        <taxon>Eukaryota</taxon>
        <taxon>Sar</taxon>
        <taxon>Stramenopiles</taxon>
        <taxon>Ochrophyta</taxon>
        <taxon>Pinguiophyceae</taxon>
        <taxon>Pinguiochrysidales</taxon>
        <taxon>Pinguiochrysidaceae</taxon>
        <taxon>Phaeomonas</taxon>
    </lineage>
</organism>
<proteinExistence type="inferred from homology"/>
<sequence length="368" mass="39560">MEEYAVVLDAGTTSIKAGYSGEDSPRAVIHGSLEMSNDQRITGIVERSVIADMGKFQEAIEDILENELIISSKASKESTTVGVCMTMPLHAERAQREELAQILFEQVDAPSVCFANSSVMSLFASGRTTGMVLEVGGGTTQSVPVFEGFALKHASITNLCAGMDVTRVFQNSLAASGRQLDFRVCADIKESMCYIEPDPAFKTSTAKSVYELPDGTILELPPSKCHMPGEVLFNPNIHGARTSPLGDMRSEGGVHELAARSIEMCDAELRDALAANIVLAGGATMMKGFCERAARELAGAIKDAGGAQGVQVYPDGQGMQRSRGYNAQRRFAAWTGASMFASLPTYADITISKAEWEDNQDIVHRKLI</sequence>
<name>A0A7S1U4R7_9STRA</name>
<evidence type="ECO:0000256" key="1">
    <source>
        <dbReference type="ARBA" id="ARBA00049360"/>
    </source>
</evidence>
<dbReference type="SUPFAM" id="SSF53067">
    <property type="entry name" value="Actin-like ATPase domain"/>
    <property type="match status" value="2"/>
</dbReference>
<gene>
    <name evidence="3" type="ORF">PPAR1163_LOCUS15297</name>
</gene>
<comment type="catalytic activity">
    <reaction evidence="1">
        <text>ATP + H2O = ADP + phosphate + H(+)</text>
        <dbReference type="Rhea" id="RHEA:13065"/>
        <dbReference type="ChEBI" id="CHEBI:15377"/>
        <dbReference type="ChEBI" id="CHEBI:15378"/>
        <dbReference type="ChEBI" id="CHEBI:30616"/>
        <dbReference type="ChEBI" id="CHEBI:43474"/>
        <dbReference type="ChEBI" id="CHEBI:456216"/>
    </reaction>
</comment>
<dbReference type="PANTHER" id="PTHR11937">
    <property type="entry name" value="ACTIN"/>
    <property type="match status" value="1"/>
</dbReference>
<dbReference type="Pfam" id="PF00022">
    <property type="entry name" value="Actin"/>
    <property type="match status" value="2"/>
</dbReference>
<dbReference type="AlphaFoldDB" id="A0A7S1U4R7"/>
<dbReference type="InterPro" id="IPR043129">
    <property type="entry name" value="ATPase_NBD"/>
</dbReference>
<comment type="similarity">
    <text evidence="2">Belongs to the actin family.</text>
</comment>
<dbReference type="SMART" id="SM00268">
    <property type="entry name" value="ACTIN"/>
    <property type="match status" value="1"/>
</dbReference>
<evidence type="ECO:0008006" key="4">
    <source>
        <dbReference type="Google" id="ProtNLM"/>
    </source>
</evidence>
<accession>A0A7S1U4R7</accession>
<protein>
    <recommendedName>
        <fullName evidence="4">Actin</fullName>
    </recommendedName>
</protein>
<evidence type="ECO:0000256" key="2">
    <source>
        <dbReference type="RuleBase" id="RU000487"/>
    </source>
</evidence>
<dbReference type="EMBL" id="HBGJ01023958">
    <property type="protein sequence ID" value="CAD9256926.1"/>
    <property type="molecule type" value="Transcribed_RNA"/>
</dbReference>
<evidence type="ECO:0000313" key="3">
    <source>
        <dbReference type="EMBL" id="CAD9256926.1"/>
    </source>
</evidence>
<dbReference type="InterPro" id="IPR004000">
    <property type="entry name" value="Actin"/>
</dbReference>
<dbReference type="Gene3D" id="3.30.420.40">
    <property type="match status" value="2"/>
</dbReference>
<dbReference type="Gene3D" id="3.90.640.10">
    <property type="entry name" value="Actin, Chain A, domain 4"/>
    <property type="match status" value="1"/>
</dbReference>